<feature type="domain" description="RNA polymerase sigma factor 54 core-binding" evidence="10">
    <location>
        <begin position="114"/>
        <end position="301"/>
    </location>
</feature>
<keyword evidence="3" id="KW-0808">Transferase</keyword>
<dbReference type="OrthoDB" id="9814402at2"/>
<feature type="domain" description="RNA polymerase sigma factor 54 DNA-binding" evidence="9">
    <location>
        <begin position="315"/>
        <end position="474"/>
    </location>
</feature>
<dbReference type="GO" id="GO:0003677">
    <property type="term" value="F:DNA binding"/>
    <property type="evidence" value="ECO:0007669"/>
    <property type="project" value="UniProtKB-KW"/>
</dbReference>
<evidence type="ECO:0000256" key="2">
    <source>
        <dbReference type="ARBA" id="ARBA00022478"/>
    </source>
</evidence>
<evidence type="ECO:0000313" key="12">
    <source>
        <dbReference type="Proteomes" id="UP000063964"/>
    </source>
</evidence>
<evidence type="ECO:0000313" key="11">
    <source>
        <dbReference type="EMBL" id="AMD92467.1"/>
    </source>
</evidence>
<dbReference type="PROSITE" id="PS50044">
    <property type="entry name" value="SIGMA54_3"/>
    <property type="match status" value="1"/>
</dbReference>
<dbReference type="Pfam" id="PF04552">
    <property type="entry name" value="Sigma54_DBD"/>
    <property type="match status" value="1"/>
</dbReference>
<dbReference type="PANTHER" id="PTHR32248">
    <property type="entry name" value="RNA POLYMERASE SIGMA-54 FACTOR"/>
    <property type="match status" value="1"/>
</dbReference>
<keyword evidence="8" id="KW-0804">Transcription</keyword>
<dbReference type="PROSITE" id="PS00718">
    <property type="entry name" value="SIGMA54_2"/>
    <property type="match status" value="1"/>
</dbReference>
<dbReference type="InterPro" id="IPR000394">
    <property type="entry name" value="RNA_pol_sigma_54"/>
</dbReference>
<dbReference type="NCBIfam" id="NF009118">
    <property type="entry name" value="PRK12469.1"/>
    <property type="match status" value="1"/>
</dbReference>
<dbReference type="PANTHER" id="PTHR32248:SF4">
    <property type="entry name" value="RNA POLYMERASE SIGMA-54 FACTOR"/>
    <property type="match status" value="1"/>
</dbReference>
<dbReference type="EMBL" id="CP014230">
    <property type="protein sequence ID" value="AMD92467.1"/>
    <property type="molecule type" value="Genomic_DNA"/>
</dbReference>
<name>A0A0X8JPH8_9BACT</name>
<dbReference type="GO" id="GO:0016779">
    <property type="term" value="F:nucleotidyltransferase activity"/>
    <property type="evidence" value="ECO:0007669"/>
    <property type="project" value="UniProtKB-KW"/>
</dbReference>
<evidence type="ECO:0000256" key="5">
    <source>
        <dbReference type="ARBA" id="ARBA00023015"/>
    </source>
</evidence>
<proteinExistence type="inferred from homology"/>
<dbReference type="PRINTS" id="PR00045">
    <property type="entry name" value="SIGMA54FCT"/>
</dbReference>
<reference evidence="12" key="1">
    <citation type="submission" date="2016-02" db="EMBL/GenBank/DDBJ databases">
        <authorList>
            <person name="Holder M.E."/>
            <person name="Ajami N.J."/>
            <person name="Petrosino J.F."/>
        </authorList>
    </citation>
    <scope>NUCLEOTIDE SEQUENCE [LARGE SCALE GENOMIC DNA]</scope>
    <source>
        <strain evidence="12">DSM 12838</strain>
    </source>
</reference>
<dbReference type="NCBIfam" id="TIGR02395">
    <property type="entry name" value="rpoN_sigma"/>
    <property type="match status" value="1"/>
</dbReference>
<dbReference type="AlphaFoldDB" id="A0A0X8JPH8"/>
<keyword evidence="2" id="KW-0240">DNA-directed RNA polymerase</keyword>
<evidence type="ECO:0000256" key="8">
    <source>
        <dbReference type="ARBA" id="ARBA00023163"/>
    </source>
</evidence>
<keyword evidence="7" id="KW-0238">DNA-binding</keyword>
<evidence type="ECO:0000259" key="9">
    <source>
        <dbReference type="Pfam" id="PF04552"/>
    </source>
</evidence>
<dbReference type="STRING" id="888061.AXF15_04635"/>
<dbReference type="Gene3D" id="1.10.10.60">
    <property type="entry name" value="Homeodomain-like"/>
    <property type="match status" value="1"/>
</dbReference>
<dbReference type="GO" id="GO:0016987">
    <property type="term" value="F:sigma factor activity"/>
    <property type="evidence" value="ECO:0007669"/>
    <property type="project" value="UniProtKB-KW"/>
</dbReference>
<keyword evidence="12" id="KW-1185">Reference proteome</keyword>
<gene>
    <name evidence="11" type="ORF">AXF15_04635</name>
</gene>
<evidence type="ECO:0000256" key="3">
    <source>
        <dbReference type="ARBA" id="ARBA00022679"/>
    </source>
</evidence>
<dbReference type="Pfam" id="PF04963">
    <property type="entry name" value="Sigma54_CBD"/>
    <property type="match status" value="1"/>
</dbReference>
<dbReference type="RefSeq" id="WP_066603945.1">
    <property type="nucleotide sequence ID" value="NZ_CP014230.1"/>
</dbReference>
<evidence type="ECO:0000256" key="4">
    <source>
        <dbReference type="ARBA" id="ARBA00022695"/>
    </source>
</evidence>
<accession>A0A0X8JPH8</accession>
<protein>
    <submittedName>
        <fullName evidence="11">RNA polymerase sigma-54 factor</fullName>
    </submittedName>
</protein>
<dbReference type="Proteomes" id="UP000063964">
    <property type="component" value="Chromosome"/>
</dbReference>
<keyword evidence="5" id="KW-0805">Transcription regulation</keyword>
<organism evidence="11 12">
    <name type="scientific">Desulfomicrobium orale DSM 12838</name>
    <dbReference type="NCBI Taxonomy" id="888061"/>
    <lineage>
        <taxon>Bacteria</taxon>
        <taxon>Pseudomonadati</taxon>
        <taxon>Thermodesulfobacteriota</taxon>
        <taxon>Desulfovibrionia</taxon>
        <taxon>Desulfovibrionales</taxon>
        <taxon>Desulfomicrobiaceae</taxon>
        <taxon>Desulfomicrobium</taxon>
    </lineage>
</organism>
<dbReference type="PIRSF" id="PIRSF000774">
    <property type="entry name" value="RpoN"/>
    <property type="match status" value="1"/>
</dbReference>
<dbReference type="GO" id="GO:0006352">
    <property type="term" value="P:DNA-templated transcription initiation"/>
    <property type="evidence" value="ECO:0007669"/>
    <property type="project" value="InterPro"/>
</dbReference>
<dbReference type="InterPro" id="IPR038709">
    <property type="entry name" value="RpoN_core-bd_sf"/>
</dbReference>
<dbReference type="Pfam" id="PF00309">
    <property type="entry name" value="Sigma54_AID"/>
    <property type="match status" value="1"/>
</dbReference>
<dbReference type="PROSITE" id="PS00717">
    <property type="entry name" value="SIGMA54_1"/>
    <property type="match status" value="1"/>
</dbReference>
<sequence length="476" mass="54496">MGLELRQNLKLTQQLVMTPQLQQAIKLLQLSRFELLEAVQQEMLENPMLEEAPREISEEAEIPDSAGDDPREFTFEEADLVHNADWENYLGDFSSTAKQAQFKETEALEEMTSYEARLAGKPSLEGHLLWQLRLSNITEEEKAIGEAIIGNLDSQGYLEASAEEIAAENGFSPAQVEAVLYHIQRFDPVGVAARSPRECLLVQLDVQEHDDPILLSLVGDHLEDIEKRRYKPLLRKFRIQLEDLKVYLDIIQSLDPLPGASYGSESTVYVSPDVFVYEYENDFVIVMNDDGLPRLQLSPYYMEDMNLTAKGAEREYLHDKMRSAMWLMKSLHQRQKTLYKVVESIIRFQLDFFEHGVTRLKPLILKDVADDIEVHESTVSRITTNKYVATPHGIFELKFFFNSALEMDDGTQVGSESIRAVIKKMVSEENPRKPYSDEKIAAVLKEKLDVNIARRTVAKYRAVLGIESSSKRRQIF</sequence>
<comment type="similarity">
    <text evidence="1">Belongs to the sigma-54 factor family.</text>
</comment>
<dbReference type="GO" id="GO:0000428">
    <property type="term" value="C:DNA-directed RNA polymerase complex"/>
    <property type="evidence" value="ECO:0007669"/>
    <property type="project" value="UniProtKB-KW"/>
</dbReference>
<evidence type="ECO:0000256" key="7">
    <source>
        <dbReference type="ARBA" id="ARBA00023125"/>
    </source>
</evidence>
<dbReference type="GO" id="GO:0001216">
    <property type="term" value="F:DNA-binding transcription activator activity"/>
    <property type="evidence" value="ECO:0007669"/>
    <property type="project" value="InterPro"/>
</dbReference>
<keyword evidence="4" id="KW-0548">Nucleotidyltransferase</keyword>
<dbReference type="Gene3D" id="1.10.10.1330">
    <property type="entry name" value="RNA polymerase sigma-54 factor, core-binding domain"/>
    <property type="match status" value="1"/>
</dbReference>
<dbReference type="InterPro" id="IPR007046">
    <property type="entry name" value="RNA_pol_sigma_54_core-bd"/>
</dbReference>
<evidence type="ECO:0000256" key="1">
    <source>
        <dbReference type="ARBA" id="ARBA00008798"/>
    </source>
</evidence>
<evidence type="ECO:0000256" key="6">
    <source>
        <dbReference type="ARBA" id="ARBA00023082"/>
    </source>
</evidence>
<evidence type="ECO:0000259" key="10">
    <source>
        <dbReference type="Pfam" id="PF04963"/>
    </source>
</evidence>
<dbReference type="KEGG" id="doa:AXF15_04635"/>
<dbReference type="InterPro" id="IPR007634">
    <property type="entry name" value="RNA_pol_sigma_54_DNA-bd"/>
</dbReference>
<keyword evidence="6" id="KW-0731">Sigma factor</keyword>